<evidence type="ECO:0000256" key="1">
    <source>
        <dbReference type="ARBA" id="ARBA00000085"/>
    </source>
</evidence>
<keyword evidence="3" id="KW-0808">Transferase</keyword>
<keyword evidence="7" id="KW-0067">ATP-binding</keyword>
<dbReference type="Gene3D" id="3.30.450.40">
    <property type="match status" value="1"/>
</dbReference>
<dbReference type="Proteomes" id="UP001597119">
    <property type="component" value="Unassembled WGS sequence"/>
</dbReference>
<dbReference type="GO" id="GO:0005524">
    <property type="term" value="F:ATP binding"/>
    <property type="evidence" value="ECO:0007669"/>
    <property type="project" value="UniProtKB-KW"/>
</dbReference>
<dbReference type="InterPro" id="IPR004358">
    <property type="entry name" value="Sig_transdc_His_kin-like_C"/>
</dbReference>
<organism evidence="7 8">
    <name type="scientific">Halorientalis brevis</name>
    <dbReference type="NCBI Taxonomy" id="1126241"/>
    <lineage>
        <taxon>Archaea</taxon>
        <taxon>Methanobacteriati</taxon>
        <taxon>Methanobacteriota</taxon>
        <taxon>Stenosarchaea group</taxon>
        <taxon>Halobacteria</taxon>
        <taxon>Halobacteriales</taxon>
        <taxon>Haloarculaceae</taxon>
        <taxon>Halorientalis</taxon>
    </lineage>
</organism>
<dbReference type="GO" id="GO:0000160">
    <property type="term" value="P:phosphorelay signal transduction system"/>
    <property type="evidence" value="ECO:0007669"/>
    <property type="project" value="UniProtKB-KW"/>
</dbReference>
<dbReference type="RefSeq" id="WP_247378489.1">
    <property type="nucleotide sequence ID" value="NZ_JALLGV010000005.1"/>
</dbReference>
<dbReference type="InterPro" id="IPR003018">
    <property type="entry name" value="GAF"/>
</dbReference>
<sequence length="384" mass="41854">MSFEEQPDFARQVADLNKYGQALNNCESVEEVVSLSLEAMSLLFEFPYTTFIEARDGDLRVVHSTYPEVSQGDAPGEVAYEAYESRETVVVTGEEAGEGEATVGSTLAVPATIVDDVVAIIVTRSVEDTGFGDAVVRPLEILASHAATAISNIRSRERLERARQDLEKRKEMVEMYDRLLRHDLGNDLQVVAAFAEEVASQVDGEARDYAERINRTARSSADLIQRVGDLVNTLEQQDEPTPRSLEATMTDVVEDARNQYETLTIEYDPEAFDYRVYGGDLLDSVFTNVITNAAVHNDGEVHVRVGVLEASGEQVIVSIADDGSGIPDSIADRLFEMGAKGPESDGTGFGLGFVKALTESYGGDIMVTNGDHGGADFHITLERV</sequence>
<name>A0ABD6CHE4_9EURY</name>
<dbReference type="SUPFAM" id="SSF55781">
    <property type="entry name" value="GAF domain-like"/>
    <property type="match status" value="1"/>
</dbReference>
<protein>
    <recommendedName>
        <fullName evidence="2">histidine kinase</fullName>
        <ecNumber evidence="2">2.7.13.3</ecNumber>
    </recommendedName>
</protein>
<dbReference type="InterPro" id="IPR036890">
    <property type="entry name" value="HATPase_C_sf"/>
</dbReference>
<dbReference type="PANTHER" id="PTHR43711:SF1">
    <property type="entry name" value="HISTIDINE KINASE 1"/>
    <property type="match status" value="1"/>
</dbReference>
<gene>
    <name evidence="7" type="ORF">ACFR9U_17790</name>
</gene>
<dbReference type="PANTHER" id="PTHR43711">
    <property type="entry name" value="TWO-COMPONENT HISTIDINE KINASE"/>
    <property type="match status" value="1"/>
</dbReference>
<dbReference type="InterPro" id="IPR029016">
    <property type="entry name" value="GAF-like_dom_sf"/>
</dbReference>
<dbReference type="Pfam" id="PF02518">
    <property type="entry name" value="HATPase_c"/>
    <property type="match status" value="1"/>
</dbReference>
<dbReference type="InterPro" id="IPR005467">
    <property type="entry name" value="His_kinase_dom"/>
</dbReference>
<evidence type="ECO:0000256" key="3">
    <source>
        <dbReference type="ARBA" id="ARBA00022679"/>
    </source>
</evidence>
<dbReference type="PRINTS" id="PR00344">
    <property type="entry name" value="BCTRLSENSOR"/>
</dbReference>
<dbReference type="GO" id="GO:0004673">
    <property type="term" value="F:protein histidine kinase activity"/>
    <property type="evidence" value="ECO:0007669"/>
    <property type="project" value="UniProtKB-EC"/>
</dbReference>
<evidence type="ECO:0000256" key="4">
    <source>
        <dbReference type="ARBA" id="ARBA00022777"/>
    </source>
</evidence>
<proteinExistence type="predicted"/>
<dbReference type="AlphaFoldDB" id="A0ABD6CHE4"/>
<reference evidence="7 8" key="1">
    <citation type="journal article" date="2019" name="Int. J. Syst. Evol. Microbiol.">
        <title>The Global Catalogue of Microorganisms (GCM) 10K type strain sequencing project: providing services to taxonomists for standard genome sequencing and annotation.</title>
        <authorList>
            <consortium name="The Broad Institute Genomics Platform"/>
            <consortium name="The Broad Institute Genome Sequencing Center for Infectious Disease"/>
            <person name="Wu L."/>
            <person name="Ma J."/>
        </authorList>
    </citation>
    <scope>NUCLEOTIDE SEQUENCE [LARGE SCALE GENOMIC DNA]</scope>
    <source>
        <strain evidence="7 8">CGMCC 1.12125</strain>
    </source>
</reference>
<evidence type="ECO:0000259" key="6">
    <source>
        <dbReference type="PROSITE" id="PS50109"/>
    </source>
</evidence>
<evidence type="ECO:0000313" key="8">
    <source>
        <dbReference type="Proteomes" id="UP001597119"/>
    </source>
</evidence>
<dbReference type="PROSITE" id="PS50109">
    <property type="entry name" value="HIS_KIN"/>
    <property type="match status" value="1"/>
</dbReference>
<feature type="domain" description="Histidine kinase" evidence="6">
    <location>
        <begin position="179"/>
        <end position="384"/>
    </location>
</feature>
<keyword evidence="5" id="KW-0902">Two-component regulatory system</keyword>
<dbReference type="Gene3D" id="3.30.565.10">
    <property type="entry name" value="Histidine kinase-like ATPase, C-terminal domain"/>
    <property type="match status" value="1"/>
</dbReference>
<dbReference type="CDD" id="cd00075">
    <property type="entry name" value="HATPase"/>
    <property type="match status" value="1"/>
</dbReference>
<evidence type="ECO:0000256" key="2">
    <source>
        <dbReference type="ARBA" id="ARBA00012438"/>
    </source>
</evidence>
<dbReference type="InterPro" id="IPR050736">
    <property type="entry name" value="Sensor_HK_Regulatory"/>
</dbReference>
<dbReference type="SMART" id="SM00387">
    <property type="entry name" value="HATPase_c"/>
    <property type="match status" value="1"/>
</dbReference>
<keyword evidence="4" id="KW-0418">Kinase</keyword>
<dbReference type="Pfam" id="PF13492">
    <property type="entry name" value="GAF_3"/>
    <property type="match status" value="1"/>
</dbReference>
<evidence type="ECO:0000256" key="5">
    <source>
        <dbReference type="ARBA" id="ARBA00023012"/>
    </source>
</evidence>
<dbReference type="EC" id="2.7.13.3" evidence="2"/>
<comment type="caution">
    <text evidence="7">The sequence shown here is derived from an EMBL/GenBank/DDBJ whole genome shotgun (WGS) entry which is preliminary data.</text>
</comment>
<keyword evidence="8" id="KW-1185">Reference proteome</keyword>
<dbReference type="SUPFAM" id="SSF55874">
    <property type="entry name" value="ATPase domain of HSP90 chaperone/DNA topoisomerase II/histidine kinase"/>
    <property type="match status" value="1"/>
</dbReference>
<keyword evidence="7" id="KW-0547">Nucleotide-binding</keyword>
<accession>A0ABD6CHE4</accession>
<dbReference type="InterPro" id="IPR003594">
    <property type="entry name" value="HATPase_dom"/>
</dbReference>
<evidence type="ECO:0000313" key="7">
    <source>
        <dbReference type="EMBL" id="MFD1588833.1"/>
    </source>
</evidence>
<comment type="catalytic activity">
    <reaction evidence="1">
        <text>ATP + protein L-histidine = ADP + protein N-phospho-L-histidine.</text>
        <dbReference type="EC" id="2.7.13.3"/>
    </reaction>
</comment>
<dbReference type="EMBL" id="JBHUDJ010000014">
    <property type="protein sequence ID" value="MFD1588833.1"/>
    <property type="molecule type" value="Genomic_DNA"/>
</dbReference>